<comment type="caution">
    <text evidence="2">The sequence shown here is derived from an EMBL/GenBank/DDBJ whole genome shotgun (WGS) entry which is preliminary data.</text>
</comment>
<evidence type="ECO:0000256" key="1">
    <source>
        <dbReference type="SAM" id="SignalP"/>
    </source>
</evidence>
<keyword evidence="3" id="KW-1185">Reference proteome</keyword>
<evidence type="ECO:0000313" key="3">
    <source>
        <dbReference type="Proteomes" id="UP000314294"/>
    </source>
</evidence>
<dbReference type="AlphaFoldDB" id="A0A4Z2GA96"/>
<gene>
    <name evidence="2" type="ORF">EYF80_039265</name>
</gene>
<dbReference type="EMBL" id="SRLO01000614">
    <property type="protein sequence ID" value="TNN50516.1"/>
    <property type="molecule type" value="Genomic_DNA"/>
</dbReference>
<name>A0A4Z2GA96_9TELE</name>
<organism evidence="2 3">
    <name type="scientific">Liparis tanakae</name>
    <name type="common">Tanaka's snailfish</name>
    <dbReference type="NCBI Taxonomy" id="230148"/>
    <lineage>
        <taxon>Eukaryota</taxon>
        <taxon>Metazoa</taxon>
        <taxon>Chordata</taxon>
        <taxon>Craniata</taxon>
        <taxon>Vertebrata</taxon>
        <taxon>Euteleostomi</taxon>
        <taxon>Actinopterygii</taxon>
        <taxon>Neopterygii</taxon>
        <taxon>Teleostei</taxon>
        <taxon>Neoteleostei</taxon>
        <taxon>Acanthomorphata</taxon>
        <taxon>Eupercaria</taxon>
        <taxon>Perciformes</taxon>
        <taxon>Cottioidei</taxon>
        <taxon>Cottales</taxon>
        <taxon>Liparidae</taxon>
        <taxon>Liparis</taxon>
    </lineage>
</organism>
<protein>
    <recommendedName>
        <fullName evidence="4">Secreted protein</fullName>
    </recommendedName>
</protein>
<feature type="signal peptide" evidence="1">
    <location>
        <begin position="1"/>
        <end position="20"/>
    </location>
</feature>
<keyword evidence="1" id="KW-0732">Signal</keyword>
<feature type="chain" id="PRO_5021427016" description="Secreted protein" evidence="1">
    <location>
        <begin position="21"/>
        <end position="169"/>
    </location>
</feature>
<reference evidence="2 3" key="1">
    <citation type="submission" date="2019-03" db="EMBL/GenBank/DDBJ databases">
        <title>First draft genome of Liparis tanakae, snailfish: a comprehensive survey of snailfish specific genes.</title>
        <authorList>
            <person name="Kim W."/>
            <person name="Song I."/>
            <person name="Jeong J.-H."/>
            <person name="Kim D."/>
            <person name="Kim S."/>
            <person name="Ryu S."/>
            <person name="Song J.Y."/>
            <person name="Lee S.K."/>
        </authorList>
    </citation>
    <scope>NUCLEOTIDE SEQUENCE [LARGE SCALE GENOMIC DNA]</scope>
    <source>
        <tissue evidence="2">Muscle</tissue>
    </source>
</reference>
<proteinExistence type="predicted"/>
<sequence>MMRPNRGFILLLLNGTACLAIRQEVTLALKRPPARDHVSMKNVHDIPQQEILVWMIKLEWESASAVRLTALVSTKWLPDFSAALRPSVTGGKGLKRCTCHSNRRIVACGAGRLVSFAPSLQPPCWERGPGTVLRRGRMSHNYHGARACSLQPPPILSSRFPDSLSARDK</sequence>
<evidence type="ECO:0008006" key="4">
    <source>
        <dbReference type="Google" id="ProtNLM"/>
    </source>
</evidence>
<dbReference type="Proteomes" id="UP000314294">
    <property type="component" value="Unassembled WGS sequence"/>
</dbReference>
<evidence type="ECO:0000313" key="2">
    <source>
        <dbReference type="EMBL" id="TNN50516.1"/>
    </source>
</evidence>
<accession>A0A4Z2GA96</accession>